<dbReference type="EMBL" id="RJPT01000003">
    <property type="protein sequence ID" value="RSJ82863.1"/>
    <property type="molecule type" value="Genomic_DNA"/>
</dbReference>
<name>A0A3R9KEB1_STRCR</name>
<reference evidence="1 2" key="1">
    <citation type="submission" date="2018-11" db="EMBL/GenBank/DDBJ databases">
        <title>Species Designations Belie Phenotypic and Genotypic Heterogeneity in Oral Streptococci.</title>
        <authorList>
            <person name="Velsko I."/>
        </authorList>
    </citation>
    <scope>NUCLEOTIDE SEQUENCE [LARGE SCALE GENOMIC DNA]</scope>
    <source>
        <strain evidence="1 2">BCC41</strain>
    </source>
</reference>
<evidence type="ECO:0000313" key="1">
    <source>
        <dbReference type="EMBL" id="RSJ82863.1"/>
    </source>
</evidence>
<protein>
    <submittedName>
        <fullName evidence="1">Uncharacterized protein</fullName>
    </submittedName>
</protein>
<comment type="caution">
    <text evidence="1">The sequence shown here is derived from an EMBL/GenBank/DDBJ whole genome shotgun (WGS) entry which is preliminary data.</text>
</comment>
<dbReference type="Proteomes" id="UP000272635">
    <property type="component" value="Unassembled WGS sequence"/>
</dbReference>
<organism evidence="1 2">
    <name type="scientific">Streptococcus cristatus</name>
    <dbReference type="NCBI Taxonomy" id="45634"/>
    <lineage>
        <taxon>Bacteria</taxon>
        <taxon>Bacillati</taxon>
        <taxon>Bacillota</taxon>
        <taxon>Bacilli</taxon>
        <taxon>Lactobacillales</taxon>
        <taxon>Streptococcaceae</taxon>
        <taxon>Streptococcus</taxon>
    </lineage>
</organism>
<accession>A0A3R9KEB1</accession>
<sequence length="121" mass="13839">MLKSIFNIIRRFPEQVFLFLFNSGIFAWLWKSGSDIANQLGVTAAWKTHVPAPIQAFFGENVETVQGFFQHSAIMWLIGSMIILWIVRFVKGMIKLSLFVLIVLLGIYLVMQNQEVLGSFL</sequence>
<proteinExistence type="predicted"/>
<evidence type="ECO:0000313" key="2">
    <source>
        <dbReference type="Proteomes" id="UP000272635"/>
    </source>
</evidence>
<dbReference type="RefSeq" id="WP_125379614.1">
    <property type="nucleotide sequence ID" value="NZ_RJPN01000004.1"/>
</dbReference>
<gene>
    <name evidence="1" type="ORF">D8791_04535</name>
</gene>
<dbReference type="AlphaFoldDB" id="A0A3R9KEB1"/>